<name>A0ABT5P770_9PSED</name>
<dbReference type="Proteomes" id="UP001148184">
    <property type="component" value="Unassembled WGS sequence"/>
</dbReference>
<accession>A0ABT5P770</accession>
<organism evidence="1 2">
    <name type="scientific">Pseudomonas rubra</name>
    <dbReference type="NCBI Taxonomy" id="2942627"/>
    <lineage>
        <taxon>Bacteria</taxon>
        <taxon>Pseudomonadati</taxon>
        <taxon>Pseudomonadota</taxon>
        <taxon>Gammaproteobacteria</taxon>
        <taxon>Pseudomonadales</taxon>
        <taxon>Pseudomonadaceae</taxon>
        <taxon>Pseudomonas</taxon>
    </lineage>
</organism>
<dbReference type="RefSeq" id="WP_273892645.1">
    <property type="nucleotide sequence ID" value="NZ_JAMDGP010000015.1"/>
</dbReference>
<protein>
    <submittedName>
        <fullName evidence="1">Uncharacterized protein</fullName>
    </submittedName>
</protein>
<dbReference type="EMBL" id="JAMDGZ010000018">
    <property type="protein sequence ID" value="MDD1013879.1"/>
    <property type="molecule type" value="Genomic_DNA"/>
</dbReference>
<evidence type="ECO:0000313" key="2">
    <source>
        <dbReference type="Proteomes" id="UP001148184"/>
    </source>
</evidence>
<keyword evidence="2" id="KW-1185">Reference proteome</keyword>
<evidence type="ECO:0000313" key="1">
    <source>
        <dbReference type="EMBL" id="MDD1013879.1"/>
    </source>
</evidence>
<comment type="caution">
    <text evidence="1">The sequence shown here is derived from an EMBL/GenBank/DDBJ whole genome shotgun (WGS) entry which is preliminary data.</text>
</comment>
<reference evidence="1 2" key="1">
    <citation type="submission" date="2022-05" db="EMBL/GenBank/DDBJ databases">
        <title>Novel Pseudomonas spp. Isolated from a Rainbow Trout Aquaculture Facility.</title>
        <authorList>
            <person name="Testerman T."/>
            <person name="Graf J."/>
        </authorList>
    </citation>
    <scope>NUCLEOTIDE SEQUENCE [LARGE SCALE GENOMIC DNA]</scope>
    <source>
        <strain evidence="1 2">ID1025</strain>
    </source>
</reference>
<proteinExistence type="predicted"/>
<sequence>MTIYNLTNFTSAKVANNILGAMQEALKTGLAQYVTNRRGRVWLRVDIKRDDRDRLYFQFLTDTMQEVGHHLLKAALFHWSREDEREFSGLNAALYRLAKHPLDAILDAREAAQTRKAAPLALKVWNWLKSTVLPSDDLERNPNAQFMH</sequence>
<gene>
    <name evidence="1" type="ORF">M5G17_09325</name>
</gene>